<dbReference type="Proteomes" id="UP000000304">
    <property type="component" value="Chromosome 3L"/>
</dbReference>
<proteinExistence type="predicted"/>
<accession>B4QKN3</accession>
<dbReference type="EMBL" id="CM000363">
    <property type="protein sequence ID" value="EDX11448.1"/>
    <property type="molecule type" value="Genomic_DNA"/>
</dbReference>
<dbReference type="AlphaFoldDB" id="B4QKN3"/>
<feature type="region of interest" description="Disordered" evidence="1">
    <location>
        <begin position="56"/>
        <end position="79"/>
    </location>
</feature>
<evidence type="ECO:0000313" key="3">
    <source>
        <dbReference type="Proteomes" id="UP000000304"/>
    </source>
</evidence>
<protein>
    <submittedName>
        <fullName evidence="2">GD12085</fullName>
    </submittedName>
</protein>
<feature type="region of interest" description="Disordered" evidence="1">
    <location>
        <begin position="1"/>
        <end position="23"/>
    </location>
</feature>
<organism evidence="2 3">
    <name type="scientific">Drosophila simulans</name>
    <name type="common">Fruit fly</name>
    <dbReference type="NCBI Taxonomy" id="7240"/>
    <lineage>
        <taxon>Eukaryota</taxon>
        <taxon>Metazoa</taxon>
        <taxon>Ecdysozoa</taxon>
        <taxon>Arthropoda</taxon>
        <taxon>Hexapoda</taxon>
        <taxon>Insecta</taxon>
        <taxon>Pterygota</taxon>
        <taxon>Neoptera</taxon>
        <taxon>Endopterygota</taxon>
        <taxon>Diptera</taxon>
        <taxon>Brachycera</taxon>
        <taxon>Muscomorpha</taxon>
        <taxon>Ephydroidea</taxon>
        <taxon>Drosophilidae</taxon>
        <taxon>Drosophila</taxon>
        <taxon>Sophophora</taxon>
    </lineage>
</organism>
<name>B4QKN3_DROSI</name>
<dbReference type="HOGENOM" id="CLU_2608602_0_0_1"/>
<gene>
    <name evidence="2" type="primary">Dsim\GD12085</name>
    <name evidence="2" type="ORF">Dsim_GD12085</name>
</gene>
<sequence>MESHQAARKQIPAGDSPTAPRGDDVHVVVCVPALRLRVAATRRRLHLKKNRQLFGPHNKLKANSLEKTLSQAGQAPELG</sequence>
<keyword evidence="3" id="KW-1185">Reference proteome</keyword>
<reference evidence="2 3" key="1">
    <citation type="journal article" date="2007" name="Nature">
        <title>Evolution of genes and genomes on the Drosophila phylogeny.</title>
        <authorList>
            <consortium name="Drosophila 12 Genomes Consortium"/>
            <person name="Clark A.G."/>
            <person name="Eisen M.B."/>
            <person name="Smith D.R."/>
            <person name="Bergman C.M."/>
            <person name="Oliver B."/>
            <person name="Markow T.A."/>
            <person name="Kaufman T.C."/>
            <person name="Kellis M."/>
            <person name="Gelbart W."/>
            <person name="Iyer V.N."/>
            <person name="Pollard D.A."/>
            <person name="Sackton T.B."/>
            <person name="Larracuente A.M."/>
            <person name="Singh N.D."/>
            <person name="Abad J.P."/>
            <person name="Abt D.N."/>
            <person name="Adryan B."/>
            <person name="Aguade M."/>
            <person name="Akashi H."/>
            <person name="Anderson W.W."/>
            <person name="Aquadro C.F."/>
            <person name="Ardell D.H."/>
            <person name="Arguello R."/>
            <person name="Artieri C.G."/>
            <person name="Barbash D.A."/>
            <person name="Barker D."/>
            <person name="Barsanti P."/>
            <person name="Batterham P."/>
            <person name="Batzoglou S."/>
            <person name="Begun D."/>
            <person name="Bhutkar A."/>
            <person name="Blanco E."/>
            <person name="Bosak S.A."/>
            <person name="Bradley R.K."/>
            <person name="Brand A.D."/>
            <person name="Brent M.R."/>
            <person name="Brooks A.N."/>
            <person name="Brown R.H."/>
            <person name="Butlin R.K."/>
            <person name="Caggese C."/>
            <person name="Calvi B.R."/>
            <person name="Bernardo de Carvalho A."/>
            <person name="Caspi A."/>
            <person name="Castrezana S."/>
            <person name="Celniker S.E."/>
            <person name="Chang J.L."/>
            <person name="Chapple C."/>
            <person name="Chatterji S."/>
            <person name="Chinwalla A."/>
            <person name="Civetta A."/>
            <person name="Clifton S.W."/>
            <person name="Comeron J.M."/>
            <person name="Costello J.C."/>
            <person name="Coyne J.A."/>
            <person name="Daub J."/>
            <person name="David R.G."/>
            <person name="Delcher A.L."/>
            <person name="Delehaunty K."/>
            <person name="Do C.B."/>
            <person name="Ebling H."/>
            <person name="Edwards K."/>
            <person name="Eickbush T."/>
            <person name="Evans J.D."/>
            <person name="Filipski A."/>
            <person name="Findeiss S."/>
            <person name="Freyhult E."/>
            <person name="Fulton L."/>
            <person name="Fulton R."/>
            <person name="Garcia A.C."/>
            <person name="Gardiner A."/>
            <person name="Garfield D.A."/>
            <person name="Garvin B.E."/>
            <person name="Gibson G."/>
            <person name="Gilbert D."/>
            <person name="Gnerre S."/>
            <person name="Godfrey J."/>
            <person name="Good R."/>
            <person name="Gotea V."/>
            <person name="Gravely B."/>
            <person name="Greenberg A.J."/>
            <person name="Griffiths-Jones S."/>
            <person name="Gross S."/>
            <person name="Guigo R."/>
            <person name="Gustafson E.A."/>
            <person name="Haerty W."/>
            <person name="Hahn M.W."/>
            <person name="Halligan D.L."/>
            <person name="Halpern A.L."/>
            <person name="Halter G.M."/>
            <person name="Han M.V."/>
            <person name="Heger A."/>
            <person name="Hillier L."/>
            <person name="Hinrichs A.S."/>
            <person name="Holmes I."/>
            <person name="Hoskins R.A."/>
            <person name="Hubisz M.J."/>
            <person name="Hultmark D."/>
            <person name="Huntley M.A."/>
            <person name="Jaffe D.B."/>
            <person name="Jagadeeshan S."/>
            <person name="Jeck W.R."/>
            <person name="Johnson J."/>
            <person name="Jones C.D."/>
            <person name="Jordan W.C."/>
            <person name="Karpen G.H."/>
            <person name="Kataoka E."/>
            <person name="Keightley P.D."/>
            <person name="Kheradpour P."/>
            <person name="Kirkness E.F."/>
            <person name="Koerich L.B."/>
            <person name="Kristiansen K."/>
            <person name="Kudrna D."/>
            <person name="Kulathinal R.J."/>
            <person name="Kumar S."/>
            <person name="Kwok R."/>
            <person name="Lander E."/>
            <person name="Langley C.H."/>
            <person name="Lapoint R."/>
            <person name="Lazzaro B.P."/>
            <person name="Lee S.J."/>
            <person name="Levesque L."/>
            <person name="Li R."/>
            <person name="Lin C.F."/>
            <person name="Lin M.F."/>
            <person name="Lindblad-Toh K."/>
            <person name="Llopart A."/>
            <person name="Long M."/>
            <person name="Low L."/>
            <person name="Lozovsky E."/>
            <person name="Lu J."/>
            <person name="Luo M."/>
            <person name="Machado C.A."/>
            <person name="Makalowski W."/>
            <person name="Marzo M."/>
            <person name="Matsuda M."/>
            <person name="Matzkin L."/>
            <person name="McAllister B."/>
            <person name="McBride C.S."/>
            <person name="McKernan B."/>
            <person name="McKernan K."/>
            <person name="Mendez-Lago M."/>
            <person name="Minx P."/>
            <person name="Mollenhauer M.U."/>
            <person name="Montooth K."/>
            <person name="Mount S.M."/>
            <person name="Mu X."/>
            <person name="Myers E."/>
            <person name="Negre B."/>
            <person name="Newfeld S."/>
            <person name="Nielsen R."/>
            <person name="Noor M.A."/>
            <person name="O'Grady P."/>
            <person name="Pachter L."/>
            <person name="Papaceit M."/>
            <person name="Parisi M.J."/>
            <person name="Parisi M."/>
            <person name="Parts L."/>
            <person name="Pedersen J.S."/>
            <person name="Pesole G."/>
            <person name="Phillippy A.M."/>
            <person name="Ponting C.P."/>
            <person name="Pop M."/>
            <person name="Porcelli D."/>
            <person name="Powell J.R."/>
            <person name="Prohaska S."/>
            <person name="Pruitt K."/>
            <person name="Puig M."/>
            <person name="Quesneville H."/>
            <person name="Ram K.R."/>
            <person name="Rand D."/>
            <person name="Rasmussen M.D."/>
            <person name="Reed L.K."/>
            <person name="Reenan R."/>
            <person name="Reily A."/>
            <person name="Remington K.A."/>
            <person name="Rieger T.T."/>
            <person name="Ritchie M.G."/>
            <person name="Robin C."/>
            <person name="Rogers Y.H."/>
            <person name="Rohde C."/>
            <person name="Rozas J."/>
            <person name="Rubenfield M.J."/>
            <person name="Ruiz A."/>
            <person name="Russo S."/>
            <person name="Salzberg S.L."/>
            <person name="Sanchez-Gracia A."/>
            <person name="Saranga D.J."/>
            <person name="Sato H."/>
            <person name="Schaeffer S.W."/>
            <person name="Schatz M.C."/>
            <person name="Schlenke T."/>
            <person name="Schwartz R."/>
            <person name="Segarra C."/>
            <person name="Singh R.S."/>
            <person name="Sirot L."/>
            <person name="Sirota M."/>
            <person name="Sisneros N.B."/>
            <person name="Smith C.D."/>
            <person name="Smith T.F."/>
            <person name="Spieth J."/>
            <person name="Stage D.E."/>
            <person name="Stark A."/>
            <person name="Stephan W."/>
            <person name="Strausberg R.L."/>
            <person name="Strempel S."/>
            <person name="Sturgill D."/>
            <person name="Sutton G."/>
            <person name="Sutton G.G."/>
            <person name="Tao W."/>
            <person name="Teichmann S."/>
            <person name="Tobari Y.N."/>
            <person name="Tomimura Y."/>
            <person name="Tsolas J.M."/>
            <person name="Valente V.L."/>
            <person name="Venter E."/>
            <person name="Venter J.C."/>
            <person name="Vicario S."/>
            <person name="Vieira F.G."/>
            <person name="Vilella A.J."/>
            <person name="Villasante A."/>
            <person name="Walenz B."/>
            <person name="Wang J."/>
            <person name="Wasserman M."/>
            <person name="Watts T."/>
            <person name="Wilson D."/>
            <person name="Wilson R.K."/>
            <person name="Wing R.A."/>
            <person name="Wolfner M.F."/>
            <person name="Wong A."/>
            <person name="Wong G.K."/>
            <person name="Wu C.I."/>
            <person name="Wu G."/>
            <person name="Yamamoto D."/>
            <person name="Yang H.P."/>
            <person name="Yang S.P."/>
            <person name="Yorke J.A."/>
            <person name="Yoshida K."/>
            <person name="Zdobnov E."/>
            <person name="Zhang P."/>
            <person name="Zhang Y."/>
            <person name="Zimin A.V."/>
            <person name="Baldwin J."/>
            <person name="Abdouelleil A."/>
            <person name="Abdulkadir J."/>
            <person name="Abebe A."/>
            <person name="Abera B."/>
            <person name="Abreu J."/>
            <person name="Acer S.C."/>
            <person name="Aftuck L."/>
            <person name="Alexander A."/>
            <person name="An P."/>
            <person name="Anderson E."/>
            <person name="Anderson S."/>
            <person name="Arachi H."/>
            <person name="Azer M."/>
            <person name="Bachantsang P."/>
            <person name="Barry A."/>
            <person name="Bayul T."/>
            <person name="Berlin A."/>
            <person name="Bessette D."/>
            <person name="Bloom T."/>
            <person name="Blye J."/>
            <person name="Boguslavskiy L."/>
            <person name="Bonnet C."/>
            <person name="Boukhgalter B."/>
            <person name="Bourzgui I."/>
            <person name="Brown A."/>
            <person name="Cahill P."/>
            <person name="Channer S."/>
            <person name="Cheshatsang Y."/>
            <person name="Chuda L."/>
            <person name="Citroen M."/>
            <person name="Collymore A."/>
            <person name="Cooke P."/>
            <person name="Costello M."/>
            <person name="D'Aco K."/>
            <person name="Daza R."/>
            <person name="De Haan G."/>
            <person name="DeGray S."/>
            <person name="DeMaso C."/>
            <person name="Dhargay N."/>
            <person name="Dooley K."/>
            <person name="Dooley E."/>
            <person name="Doricent M."/>
            <person name="Dorje P."/>
            <person name="Dorjee K."/>
            <person name="Dupes A."/>
            <person name="Elong R."/>
            <person name="Falk J."/>
            <person name="Farina A."/>
            <person name="Faro S."/>
            <person name="Ferguson D."/>
            <person name="Fisher S."/>
            <person name="Foley C.D."/>
            <person name="Franke A."/>
            <person name="Friedrich D."/>
            <person name="Gadbois L."/>
            <person name="Gearin G."/>
            <person name="Gearin C.R."/>
            <person name="Giannoukos G."/>
            <person name="Goode T."/>
            <person name="Graham J."/>
            <person name="Grandbois E."/>
            <person name="Grewal S."/>
            <person name="Gyaltsen K."/>
            <person name="Hafez N."/>
            <person name="Hagos B."/>
            <person name="Hall J."/>
            <person name="Henson C."/>
            <person name="Hollinger A."/>
            <person name="Honan T."/>
            <person name="Huard M.D."/>
            <person name="Hughes L."/>
            <person name="Hurhula B."/>
            <person name="Husby M.E."/>
            <person name="Kamat A."/>
            <person name="Kanga B."/>
            <person name="Kashin S."/>
            <person name="Khazanovich D."/>
            <person name="Kisner P."/>
            <person name="Lance K."/>
            <person name="Lara M."/>
            <person name="Lee W."/>
            <person name="Lennon N."/>
            <person name="Letendre F."/>
            <person name="LeVine R."/>
            <person name="Lipovsky A."/>
            <person name="Liu X."/>
            <person name="Liu J."/>
            <person name="Liu S."/>
            <person name="Lokyitsang T."/>
            <person name="Lokyitsang Y."/>
            <person name="Lubonja R."/>
            <person name="Lui A."/>
            <person name="MacDonald P."/>
            <person name="Magnisalis V."/>
            <person name="Maru K."/>
            <person name="Matthews C."/>
            <person name="McCusker W."/>
            <person name="McDonough S."/>
            <person name="Mehta T."/>
            <person name="Meldrim J."/>
            <person name="Meneus L."/>
            <person name="Mihai O."/>
            <person name="Mihalev A."/>
            <person name="Mihova T."/>
            <person name="Mittelman R."/>
            <person name="Mlenga V."/>
            <person name="Montmayeur A."/>
            <person name="Mulrain L."/>
            <person name="Navidi A."/>
            <person name="Naylor J."/>
            <person name="Negash T."/>
            <person name="Nguyen T."/>
            <person name="Nguyen N."/>
            <person name="Nicol R."/>
            <person name="Norbu C."/>
            <person name="Norbu N."/>
            <person name="Novod N."/>
            <person name="O'Neill B."/>
            <person name="Osman S."/>
            <person name="Markiewicz E."/>
            <person name="Oyono O.L."/>
            <person name="Patti C."/>
            <person name="Phunkhang P."/>
            <person name="Pierre F."/>
            <person name="Priest M."/>
            <person name="Raghuraman S."/>
            <person name="Rege F."/>
            <person name="Reyes R."/>
            <person name="Rise C."/>
            <person name="Rogov P."/>
            <person name="Ross K."/>
            <person name="Ryan E."/>
            <person name="Settipalli S."/>
            <person name="Shea T."/>
            <person name="Sherpa N."/>
            <person name="Shi L."/>
            <person name="Shih D."/>
            <person name="Sparrow T."/>
            <person name="Spaulding J."/>
            <person name="Stalker J."/>
            <person name="Stange-Thomann N."/>
            <person name="Stavropoulos S."/>
            <person name="Stone C."/>
            <person name="Strader C."/>
            <person name="Tesfaye S."/>
            <person name="Thomson T."/>
            <person name="Thoulutsang Y."/>
            <person name="Thoulutsang D."/>
            <person name="Topham K."/>
            <person name="Topping I."/>
            <person name="Tsamla T."/>
            <person name="Vassiliev H."/>
            <person name="Vo A."/>
            <person name="Wangchuk T."/>
            <person name="Wangdi T."/>
            <person name="Weiand M."/>
            <person name="Wilkinson J."/>
            <person name="Wilson A."/>
            <person name="Yadav S."/>
            <person name="Young G."/>
            <person name="Yu Q."/>
            <person name="Zembek L."/>
            <person name="Zhong D."/>
            <person name="Zimmer A."/>
            <person name="Zwirko Z."/>
            <person name="Jaffe D.B."/>
            <person name="Alvarez P."/>
            <person name="Brockman W."/>
            <person name="Butler J."/>
            <person name="Chin C."/>
            <person name="Gnerre S."/>
            <person name="Grabherr M."/>
            <person name="Kleber M."/>
            <person name="Mauceli E."/>
            <person name="MacCallum I."/>
        </authorList>
    </citation>
    <scope>NUCLEOTIDE SEQUENCE [LARGE SCALE GENOMIC DNA]</scope>
    <source>
        <strain evidence="3">white501</strain>
    </source>
</reference>
<evidence type="ECO:0000256" key="1">
    <source>
        <dbReference type="SAM" id="MobiDB-lite"/>
    </source>
</evidence>
<evidence type="ECO:0000313" key="2">
    <source>
        <dbReference type="EMBL" id="EDX11448.1"/>
    </source>
</evidence>